<dbReference type="OrthoDB" id="9808602at2"/>
<comment type="caution">
    <text evidence="5">The sequence shown here is derived from an EMBL/GenBank/DDBJ whole genome shotgun (WGS) entry which is preliminary data.</text>
</comment>
<comment type="similarity">
    <text evidence="1">Belongs to the bacterial sugar transferase family.</text>
</comment>
<dbReference type="Proteomes" id="UP000320314">
    <property type="component" value="Unassembled WGS sequence"/>
</dbReference>
<keyword evidence="5" id="KW-0808">Transferase</keyword>
<evidence type="ECO:0000313" key="6">
    <source>
        <dbReference type="Proteomes" id="UP000320314"/>
    </source>
</evidence>
<dbReference type="RefSeq" id="WP_141165784.1">
    <property type="nucleotide sequence ID" value="NZ_VHLH01000005.1"/>
</dbReference>
<keyword evidence="3" id="KW-1133">Transmembrane helix</keyword>
<keyword evidence="6" id="KW-1185">Reference proteome</keyword>
<keyword evidence="3" id="KW-0812">Transmembrane</keyword>
<dbReference type="PANTHER" id="PTHR30576">
    <property type="entry name" value="COLANIC BIOSYNTHESIS UDP-GLUCOSE LIPID CARRIER TRANSFERASE"/>
    <property type="match status" value="1"/>
</dbReference>
<dbReference type="GO" id="GO:0000271">
    <property type="term" value="P:polysaccharide biosynthetic process"/>
    <property type="evidence" value="ECO:0007669"/>
    <property type="project" value="UniProtKB-KW"/>
</dbReference>
<evidence type="ECO:0000256" key="1">
    <source>
        <dbReference type="ARBA" id="ARBA00006464"/>
    </source>
</evidence>
<organism evidence="5 6">
    <name type="scientific">Pararhizobium mangrovi</name>
    <dbReference type="NCBI Taxonomy" id="2590452"/>
    <lineage>
        <taxon>Bacteria</taxon>
        <taxon>Pseudomonadati</taxon>
        <taxon>Pseudomonadota</taxon>
        <taxon>Alphaproteobacteria</taxon>
        <taxon>Hyphomicrobiales</taxon>
        <taxon>Rhizobiaceae</taxon>
        <taxon>Rhizobium/Agrobacterium group</taxon>
        <taxon>Pararhizobium</taxon>
    </lineage>
</organism>
<dbReference type="GO" id="GO:0016780">
    <property type="term" value="F:phosphotransferase activity, for other substituted phosphate groups"/>
    <property type="evidence" value="ECO:0007669"/>
    <property type="project" value="TreeGrafter"/>
</dbReference>
<proteinExistence type="inferred from homology"/>
<dbReference type="AlphaFoldDB" id="A0A506UCW8"/>
<dbReference type="PANTHER" id="PTHR30576:SF10">
    <property type="entry name" value="SLL5057 PROTEIN"/>
    <property type="match status" value="1"/>
</dbReference>
<protein>
    <submittedName>
        <fullName evidence="5">Sugar transferase</fullName>
    </submittedName>
</protein>
<name>A0A506UCW8_9HYPH</name>
<dbReference type="Pfam" id="PF02397">
    <property type="entry name" value="Bac_transf"/>
    <property type="match status" value="1"/>
</dbReference>
<dbReference type="EMBL" id="VHLH01000005">
    <property type="protein sequence ID" value="TPW30645.1"/>
    <property type="molecule type" value="Genomic_DNA"/>
</dbReference>
<dbReference type="InterPro" id="IPR003362">
    <property type="entry name" value="Bact_transf"/>
</dbReference>
<evidence type="ECO:0000256" key="2">
    <source>
        <dbReference type="ARBA" id="ARBA00023169"/>
    </source>
</evidence>
<evidence type="ECO:0000313" key="5">
    <source>
        <dbReference type="EMBL" id="TPW30645.1"/>
    </source>
</evidence>
<feature type="domain" description="Bacterial sugar transferase" evidence="4">
    <location>
        <begin position="35"/>
        <end position="207"/>
    </location>
</feature>
<evidence type="ECO:0000256" key="3">
    <source>
        <dbReference type="SAM" id="Phobius"/>
    </source>
</evidence>
<reference evidence="5 6" key="1">
    <citation type="submission" date="2019-06" db="EMBL/GenBank/DDBJ databases">
        <authorList>
            <person name="Li M."/>
        </authorList>
    </citation>
    <scope>NUCLEOTIDE SEQUENCE [LARGE SCALE GENOMIC DNA]</scope>
    <source>
        <strain evidence="5 6">BGMRC6574</strain>
    </source>
</reference>
<keyword evidence="2" id="KW-0270">Exopolysaccharide synthesis</keyword>
<evidence type="ECO:0000259" key="4">
    <source>
        <dbReference type="Pfam" id="PF02397"/>
    </source>
</evidence>
<sequence length="217" mass="23975">MADGERAPAYHRDDRSASLTVADACTRVPAQPWSKRAFDVTLSILGLIPGSLIIALLALAIRRDSRGPAIFRQRRVGRGGAVFHCLKLRTMQTGLPDLPTHESKTSDVTRLGRHLRRWKLDELPQLFNVLRGEMSFVGPRPCLPSQTVLVEERRRLGVLTMRPGITGIAQVRGIDMSDPHRLAEVDALYIGHESMTVDLGLLARTFTPSALADRIGL</sequence>
<keyword evidence="3" id="KW-0472">Membrane</keyword>
<accession>A0A506UCW8</accession>
<gene>
    <name evidence="5" type="ORF">FJU11_04250</name>
</gene>
<feature type="transmembrane region" description="Helical" evidence="3">
    <location>
        <begin position="40"/>
        <end position="61"/>
    </location>
</feature>